<organism evidence="2 3">
    <name type="scientific">Parafrankia irregularis</name>
    <dbReference type="NCBI Taxonomy" id="795642"/>
    <lineage>
        <taxon>Bacteria</taxon>
        <taxon>Bacillati</taxon>
        <taxon>Actinomycetota</taxon>
        <taxon>Actinomycetes</taxon>
        <taxon>Frankiales</taxon>
        <taxon>Frankiaceae</taxon>
        <taxon>Parafrankia</taxon>
    </lineage>
</organism>
<name>A0A0S4QZD7_9ACTN</name>
<reference evidence="3" key="1">
    <citation type="submission" date="2015-11" db="EMBL/GenBank/DDBJ databases">
        <authorList>
            <person name="Varghese N."/>
        </authorList>
    </citation>
    <scope>NUCLEOTIDE SEQUENCE [LARGE SCALE GENOMIC DNA]</scope>
    <source>
        <strain evidence="3">DSM 45899</strain>
    </source>
</reference>
<accession>A0A0S4QZD7</accession>
<evidence type="ECO:0000313" key="2">
    <source>
        <dbReference type="EMBL" id="CUU60933.1"/>
    </source>
</evidence>
<feature type="transmembrane region" description="Helical" evidence="1">
    <location>
        <begin position="251"/>
        <end position="272"/>
    </location>
</feature>
<dbReference type="AlphaFoldDB" id="A0A0S4QZD7"/>
<protein>
    <submittedName>
        <fullName evidence="2">Flp pilus assembly protein TadB</fullName>
    </submittedName>
</protein>
<dbReference type="GO" id="GO:0005886">
    <property type="term" value="C:plasma membrane"/>
    <property type="evidence" value="ECO:0007669"/>
    <property type="project" value="UniProtKB-SubCell"/>
</dbReference>
<keyword evidence="1" id="KW-1133">Transmembrane helix</keyword>
<gene>
    <name evidence="2" type="ORF">Ga0074812_15033</name>
</gene>
<dbReference type="RefSeq" id="WP_091286526.1">
    <property type="nucleotide sequence ID" value="NZ_FAOZ01000050.1"/>
</dbReference>
<dbReference type="PANTHER" id="PTHR35007:SF3">
    <property type="entry name" value="POSSIBLE CONSERVED ALANINE RICH MEMBRANE PROTEIN"/>
    <property type="match status" value="1"/>
</dbReference>
<proteinExistence type="predicted"/>
<keyword evidence="1" id="KW-0812">Transmembrane</keyword>
<sequence>MVNTTTAGLVLALGCGAACGVGLWLAGTGSAPAASALRRAAARRAGDGLSPQARHARTAGAVAAAVGVGLLTGWPVAASLAALTVLLAPGLLAASRTEKTQTARVEAIAVWTEMLRDTLAGAAGLEQAIRATAPLAPLPIRVEVLTLAASLDSGTRLPDALVVFADELDDPTADLVVAALVMAASRQARQLADLLGRLAAAAHDQTALRLRTLAGRARIRTATRVIATITLTMAFGLLVFSPAFVEPYDSAAGQLVLLGVAALFAGGLVWLARMGRAPADPRILTRPPTGEHR</sequence>
<dbReference type="PANTHER" id="PTHR35007">
    <property type="entry name" value="INTEGRAL MEMBRANE PROTEIN-RELATED"/>
    <property type="match status" value="1"/>
</dbReference>
<feature type="transmembrane region" description="Helical" evidence="1">
    <location>
        <begin position="74"/>
        <end position="94"/>
    </location>
</feature>
<evidence type="ECO:0000256" key="1">
    <source>
        <dbReference type="SAM" id="Phobius"/>
    </source>
</evidence>
<dbReference type="EMBL" id="FAOZ01000050">
    <property type="protein sequence ID" value="CUU60933.1"/>
    <property type="molecule type" value="Genomic_DNA"/>
</dbReference>
<keyword evidence="1" id="KW-0472">Membrane</keyword>
<dbReference type="Proteomes" id="UP000198802">
    <property type="component" value="Unassembled WGS sequence"/>
</dbReference>
<keyword evidence="3" id="KW-1185">Reference proteome</keyword>
<evidence type="ECO:0000313" key="3">
    <source>
        <dbReference type="Proteomes" id="UP000198802"/>
    </source>
</evidence>
<feature type="transmembrane region" description="Helical" evidence="1">
    <location>
        <begin position="225"/>
        <end position="245"/>
    </location>
</feature>